<dbReference type="PANTHER" id="PTHR47972:SF45">
    <property type="entry name" value="PROTEIN CLARET SEGREGATIONAL"/>
    <property type="match status" value="1"/>
</dbReference>
<feature type="compositionally biased region" description="Polar residues" evidence="7">
    <location>
        <begin position="46"/>
        <end position="78"/>
    </location>
</feature>
<evidence type="ECO:0000256" key="3">
    <source>
        <dbReference type="ARBA" id="ARBA00022840"/>
    </source>
</evidence>
<keyword evidence="1" id="KW-0493">Microtubule</keyword>
<evidence type="ECO:0000256" key="5">
    <source>
        <dbReference type="PROSITE-ProRule" id="PRU00283"/>
    </source>
</evidence>
<dbReference type="InterPro" id="IPR027417">
    <property type="entry name" value="P-loop_NTPase"/>
</dbReference>
<dbReference type="SUPFAM" id="SSF52540">
    <property type="entry name" value="P-loop containing nucleoside triphosphate hydrolases"/>
    <property type="match status" value="1"/>
</dbReference>
<dbReference type="PANTHER" id="PTHR47972">
    <property type="entry name" value="KINESIN-LIKE PROTEIN KLP-3"/>
    <property type="match status" value="1"/>
</dbReference>
<dbReference type="InterPro" id="IPR027640">
    <property type="entry name" value="Kinesin-like_fam"/>
</dbReference>
<feature type="binding site" evidence="5">
    <location>
        <begin position="606"/>
        <end position="613"/>
    </location>
    <ligand>
        <name>ATP</name>
        <dbReference type="ChEBI" id="CHEBI:30616"/>
    </ligand>
</feature>
<gene>
    <name evidence="9" type="ORF">BWQ96_09368</name>
</gene>
<evidence type="ECO:0000256" key="6">
    <source>
        <dbReference type="SAM" id="Coils"/>
    </source>
</evidence>
<reference evidence="9 10" key="1">
    <citation type="journal article" date="2018" name="Mol. Biol. Evol.">
        <title>Analysis of the draft genome of the red seaweed Gracilariopsis chorda provides insights into genome size evolution in Rhodophyta.</title>
        <authorList>
            <person name="Lee J."/>
            <person name="Yang E.C."/>
            <person name="Graf L."/>
            <person name="Yang J.H."/>
            <person name="Qiu H."/>
            <person name="Zel Zion U."/>
            <person name="Chan C.X."/>
            <person name="Stephens T.G."/>
            <person name="Weber A.P.M."/>
            <person name="Boo G.H."/>
            <person name="Boo S.M."/>
            <person name="Kim K.M."/>
            <person name="Shin Y."/>
            <person name="Jung M."/>
            <person name="Lee S.J."/>
            <person name="Yim H.S."/>
            <person name="Lee J.H."/>
            <person name="Bhattacharya D."/>
            <person name="Yoon H.S."/>
        </authorList>
    </citation>
    <scope>NUCLEOTIDE SEQUENCE [LARGE SCALE GENOMIC DNA]</scope>
    <source>
        <strain evidence="9 10">SKKU-2015</strain>
        <tissue evidence="9">Whole body</tissue>
    </source>
</reference>
<sequence length="871" mass="97850">MDSKVRAPLKEITSGAKDNLTVSQNQRALKLGVSQTKSMIKKPHPKSTSNSSALPQPPSSRRQTIPRTRSTVQSNDPQPVNKRLAATAKRSFPQPAKARQGTRTTSRSATDASRRDTLTLNRTAASRVPSRGLAKARKEAQVSPDLASMTQIQSMLESVQESVTALKDTKNDFSIGKETSERLLQTISQLEQAHTGTARQCTELAEEKAKCETELTFAQAQIKDVQSELQVERKRVMELEDNVQALEQDLKTVRETQASNNASSEELEQAQNALKKAEQIVNDLREQKLSADTEAKGRQTMLESDLNTTTTKLKDALRRSEVAEEEKSSIETALRRMRREKDEIEADRVQVEKSLNKRIAVSQEKIDELEATRVELERQKATCEDARKELDNNFSAFKNDVTPQIQSLEEERDSLRKANAALEAIMNAKIQELENFKESVALQERKVSTLVSDKMTQDLKLDALHKDLANSRTEVQRLIEFGEVQKREIEKLESLAREDAAEKRRLRNTIQELKGNIRVFCRIRPPLPKEQRATDHPMFVYNEKGQGVVAKPPADERTRPGGVQSYPFKFDRVFDPSCSQDNVFEEISQLVQSAIDGYRVCVFAYGQTGSGKTYTMLGERNSNDANLGMIPRSIRQVFETARSMEKDGWEFTLKASFLEIYNESIRDLLLDSSANSNGKSKEENRRIIFSQDKKLSTVTDLTVETVIDEAHIQKLISQSMKNRATAATRSNERSSRSHSVFRLYVHGENDGTKECRDGLLNLIDLAGSERLEKSKAEGERLRETRHINKSLSALGDVISALATKEKHIPYRNSKLTHLLQDSLGGDSKALMFVNLSHAPESFNESLCSLRFAAKVNSCHVGTAKRSAKIDV</sequence>
<dbReference type="OrthoDB" id="3176171at2759"/>
<accession>A0A2V3IFU5</accession>
<keyword evidence="6" id="KW-0175">Coiled coil</keyword>
<dbReference type="PROSITE" id="PS50067">
    <property type="entry name" value="KINESIN_MOTOR_2"/>
    <property type="match status" value="1"/>
</dbReference>
<evidence type="ECO:0000256" key="1">
    <source>
        <dbReference type="ARBA" id="ARBA00022701"/>
    </source>
</evidence>
<keyword evidence="2 5" id="KW-0547">Nucleotide-binding</keyword>
<dbReference type="GO" id="GO:0007018">
    <property type="term" value="P:microtubule-based movement"/>
    <property type="evidence" value="ECO:0007669"/>
    <property type="project" value="InterPro"/>
</dbReference>
<keyword evidence="4 5" id="KW-0505">Motor protein</keyword>
<dbReference type="Gene3D" id="3.40.850.10">
    <property type="entry name" value="Kinesin motor domain"/>
    <property type="match status" value="1"/>
</dbReference>
<proteinExistence type="inferred from homology"/>
<evidence type="ECO:0000259" key="8">
    <source>
        <dbReference type="PROSITE" id="PS50067"/>
    </source>
</evidence>
<comment type="caution">
    <text evidence="9">The sequence shown here is derived from an EMBL/GenBank/DDBJ whole genome shotgun (WGS) entry which is preliminary data.</text>
</comment>
<dbReference type="CDD" id="cd01366">
    <property type="entry name" value="KISc_C_terminal"/>
    <property type="match status" value="1"/>
</dbReference>
<organism evidence="9 10">
    <name type="scientific">Gracilariopsis chorda</name>
    <dbReference type="NCBI Taxonomy" id="448386"/>
    <lineage>
        <taxon>Eukaryota</taxon>
        <taxon>Rhodophyta</taxon>
        <taxon>Florideophyceae</taxon>
        <taxon>Rhodymeniophycidae</taxon>
        <taxon>Gracilariales</taxon>
        <taxon>Gracilariaceae</taxon>
        <taxon>Gracilariopsis</taxon>
    </lineage>
</organism>
<dbReference type="SMART" id="SM00129">
    <property type="entry name" value="KISc"/>
    <property type="match status" value="1"/>
</dbReference>
<evidence type="ECO:0000256" key="4">
    <source>
        <dbReference type="ARBA" id="ARBA00023175"/>
    </source>
</evidence>
<comment type="similarity">
    <text evidence="5">Belongs to the TRAFAC class myosin-kinesin ATPase superfamily. Kinesin family.</text>
</comment>
<feature type="coiled-coil region" evidence="6">
    <location>
        <begin position="489"/>
        <end position="516"/>
    </location>
</feature>
<protein>
    <submittedName>
        <fullName evidence="9">Kinesin-like protein KIN-14N</fullName>
    </submittedName>
</protein>
<dbReference type="GO" id="GO:0005524">
    <property type="term" value="F:ATP binding"/>
    <property type="evidence" value="ECO:0007669"/>
    <property type="project" value="UniProtKB-UniRule"/>
</dbReference>
<dbReference type="AlphaFoldDB" id="A0A2V3IFU5"/>
<keyword evidence="3 5" id="KW-0067">ATP-binding</keyword>
<evidence type="ECO:0000256" key="2">
    <source>
        <dbReference type="ARBA" id="ARBA00022741"/>
    </source>
</evidence>
<dbReference type="GO" id="GO:0005874">
    <property type="term" value="C:microtubule"/>
    <property type="evidence" value="ECO:0007669"/>
    <property type="project" value="UniProtKB-KW"/>
</dbReference>
<name>A0A2V3IFU5_9FLOR</name>
<feature type="region of interest" description="Disordered" evidence="7">
    <location>
        <begin position="30"/>
        <end position="145"/>
    </location>
</feature>
<dbReference type="PRINTS" id="PR00380">
    <property type="entry name" value="KINESINHEAVY"/>
</dbReference>
<dbReference type="Proteomes" id="UP000247409">
    <property type="component" value="Unassembled WGS sequence"/>
</dbReference>
<dbReference type="FunFam" id="3.40.850.10:FF:000113">
    <property type="entry name" value="Kinesin-like protein"/>
    <property type="match status" value="1"/>
</dbReference>
<dbReference type="Pfam" id="PF00225">
    <property type="entry name" value="Kinesin"/>
    <property type="match status" value="1"/>
</dbReference>
<evidence type="ECO:0000256" key="7">
    <source>
        <dbReference type="SAM" id="MobiDB-lite"/>
    </source>
</evidence>
<dbReference type="EMBL" id="NBIV01000251">
    <property type="protein sequence ID" value="PXF40922.1"/>
    <property type="molecule type" value="Genomic_DNA"/>
</dbReference>
<feature type="domain" description="Kinesin motor" evidence="8">
    <location>
        <begin position="516"/>
        <end position="858"/>
    </location>
</feature>
<dbReference type="STRING" id="448386.A0A2V3IFU5"/>
<evidence type="ECO:0000313" key="9">
    <source>
        <dbReference type="EMBL" id="PXF40922.1"/>
    </source>
</evidence>
<feature type="compositionally biased region" description="Low complexity" evidence="7">
    <location>
        <begin position="102"/>
        <end position="111"/>
    </location>
</feature>
<dbReference type="InterPro" id="IPR036961">
    <property type="entry name" value="Kinesin_motor_dom_sf"/>
</dbReference>
<dbReference type="GO" id="GO:0003777">
    <property type="term" value="F:microtubule motor activity"/>
    <property type="evidence" value="ECO:0007669"/>
    <property type="project" value="InterPro"/>
</dbReference>
<feature type="coiled-coil region" evidence="6">
    <location>
        <begin position="201"/>
        <end position="446"/>
    </location>
</feature>
<dbReference type="InterPro" id="IPR001752">
    <property type="entry name" value="Kinesin_motor_dom"/>
</dbReference>
<dbReference type="GO" id="GO:0008017">
    <property type="term" value="F:microtubule binding"/>
    <property type="evidence" value="ECO:0007669"/>
    <property type="project" value="InterPro"/>
</dbReference>
<evidence type="ECO:0000313" key="10">
    <source>
        <dbReference type="Proteomes" id="UP000247409"/>
    </source>
</evidence>
<keyword evidence="10" id="KW-1185">Reference proteome</keyword>